<dbReference type="AlphaFoldDB" id="A0A0L8GBF6"/>
<dbReference type="STRING" id="37653.A0A0L8GBF6"/>
<dbReference type="InterPro" id="IPR049163">
    <property type="entry name" value="Pif1-like_2B_dom"/>
</dbReference>
<gene>
    <name evidence="2" type="ORF">OCBIM_22037167mg</name>
</gene>
<dbReference type="PANTHER" id="PTHR10492:SF57">
    <property type="entry name" value="ATP-DEPENDENT DNA HELICASE"/>
    <property type="match status" value="1"/>
</dbReference>
<organism evidence="2">
    <name type="scientific">Octopus bimaculoides</name>
    <name type="common">California two-spotted octopus</name>
    <dbReference type="NCBI Taxonomy" id="37653"/>
    <lineage>
        <taxon>Eukaryota</taxon>
        <taxon>Metazoa</taxon>
        <taxon>Spiralia</taxon>
        <taxon>Lophotrochozoa</taxon>
        <taxon>Mollusca</taxon>
        <taxon>Cephalopoda</taxon>
        <taxon>Coleoidea</taxon>
        <taxon>Octopodiformes</taxon>
        <taxon>Octopoda</taxon>
        <taxon>Incirrata</taxon>
        <taxon>Octopodidae</taxon>
        <taxon>Octopus</taxon>
    </lineage>
</organism>
<feature type="domain" description="DNA helicase Pif1-like 2B" evidence="1">
    <location>
        <begin position="42"/>
        <end position="85"/>
    </location>
</feature>
<name>A0A0L8GBF6_OCTBM</name>
<dbReference type="EMBL" id="KQ422946">
    <property type="protein sequence ID" value="KOF73875.1"/>
    <property type="molecule type" value="Genomic_DNA"/>
</dbReference>
<dbReference type="PANTHER" id="PTHR10492">
    <property type="match status" value="1"/>
</dbReference>
<accession>A0A0L8GBF6</accession>
<evidence type="ECO:0000259" key="1">
    <source>
        <dbReference type="Pfam" id="PF21530"/>
    </source>
</evidence>
<sequence>MAPKNITVNNLNERLEKVLPGNEHTYNSRDVDNLGIVNYLVEFLNSLDPQVAPLHYFQLKIGTLIMPLQNFSELRNGTRLIVKKLTRNVIEATIISVCGNGEDVFIPHLSLIPSNMPFKFK</sequence>
<proteinExistence type="predicted"/>
<dbReference type="Pfam" id="PF21530">
    <property type="entry name" value="Pif1_2B_dom"/>
    <property type="match status" value="1"/>
</dbReference>
<reference evidence="2" key="1">
    <citation type="submission" date="2015-07" db="EMBL/GenBank/DDBJ databases">
        <title>MeaNS - Measles Nucleotide Surveillance Program.</title>
        <authorList>
            <person name="Tran T."/>
            <person name="Druce J."/>
        </authorList>
    </citation>
    <scope>NUCLEOTIDE SEQUENCE</scope>
    <source>
        <strain evidence="2">UCB-OBI-ISO-001</strain>
        <tissue evidence="2">Gonad</tissue>
    </source>
</reference>
<evidence type="ECO:0000313" key="2">
    <source>
        <dbReference type="EMBL" id="KOF73875.1"/>
    </source>
</evidence>
<protein>
    <recommendedName>
        <fullName evidence="1">DNA helicase Pif1-like 2B domain-containing protein</fullName>
    </recommendedName>
</protein>